<dbReference type="EMBL" id="FMSH01000023">
    <property type="protein sequence ID" value="SCU73564.1"/>
    <property type="molecule type" value="Genomic_DNA"/>
</dbReference>
<proteinExistence type="predicted"/>
<dbReference type="AlphaFoldDB" id="A0A1K0J6N4"/>
<organism evidence="1">
    <name type="scientific">Cupriavidus necator</name>
    <name type="common">Alcaligenes eutrophus</name>
    <name type="synonym">Ralstonia eutropha</name>
    <dbReference type="NCBI Taxonomy" id="106590"/>
    <lineage>
        <taxon>Bacteria</taxon>
        <taxon>Pseudomonadati</taxon>
        <taxon>Pseudomonadota</taxon>
        <taxon>Betaproteobacteria</taxon>
        <taxon>Burkholderiales</taxon>
        <taxon>Burkholderiaceae</taxon>
        <taxon>Cupriavidus</taxon>
    </lineage>
</organism>
<reference evidence="1" key="1">
    <citation type="submission" date="2016-09" db="EMBL/GenBank/DDBJ databases">
        <authorList>
            <person name="Capua I."/>
            <person name="De Benedictis P."/>
            <person name="Joannis T."/>
            <person name="Lombin L.H."/>
            <person name="Cattoli G."/>
        </authorList>
    </citation>
    <scope>NUCLEOTIDE SEQUENCE</scope>
    <source>
        <strain evidence="1">B9</strain>
    </source>
</reference>
<sequence>MDIELFWNAGLGRCEWRQRPDGQLAVDHDLKTAVLISLFTWRRAEADDTLPDPRGPRRGWWGDLLSARQIGSRLWLLSREKQTAEVVRRAREYAEEALAWLLADGVCAGVEVTAEIVQTGMLGLHCRFTKPDGTTVAYQFDFAWRNLSNVTS</sequence>
<evidence type="ECO:0000313" key="1">
    <source>
        <dbReference type="EMBL" id="SCU73564.1"/>
    </source>
</evidence>
<dbReference type="RefSeq" id="WP_340520045.1">
    <property type="nucleotide sequence ID" value="NZ_FMSH01000023.1"/>
</dbReference>
<accession>A0A1K0J6N4</accession>
<gene>
    <name evidence="1" type="ORF">CNECB9_1190038</name>
</gene>
<protein>
    <submittedName>
        <fullName evidence="1">Protein gp46</fullName>
    </submittedName>
</protein>
<name>A0A1K0J6N4_CUPNE</name>
<dbReference type="InterPro" id="IPR010877">
    <property type="entry name" value="Phage_Mu_Gp46"/>
</dbReference>
<dbReference type="Pfam" id="PF07409">
    <property type="entry name" value="GP46"/>
    <property type="match status" value="1"/>
</dbReference>